<keyword evidence="1" id="KW-0479">Metal-binding</keyword>
<dbReference type="SUPFAM" id="SSF144232">
    <property type="entry name" value="HIT/MYND zinc finger-like"/>
    <property type="match status" value="1"/>
</dbReference>
<evidence type="ECO:0000256" key="1">
    <source>
        <dbReference type="ARBA" id="ARBA00022723"/>
    </source>
</evidence>
<name>F6SZR1_MONDO</name>
<dbReference type="InterPro" id="IPR046824">
    <property type="entry name" value="Mss51-like_C"/>
</dbReference>
<dbReference type="InterPro" id="IPR052839">
    <property type="entry name" value="Mito_gene_expr_regulator"/>
</dbReference>
<evidence type="ECO:0000313" key="7">
    <source>
        <dbReference type="Ensembl" id="ENSMODP00000000250.1"/>
    </source>
</evidence>
<keyword evidence="8" id="KW-1185">Reference proteome</keyword>
<dbReference type="PROSITE" id="PS01360">
    <property type="entry name" value="ZF_MYND_1"/>
    <property type="match status" value="1"/>
</dbReference>
<dbReference type="PANTHER" id="PTHR46920:SF1">
    <property type="entry name" value="PROTEIN MSS51 HOMOLOG, MITOCHONDRIAL-RELATED"/>
    <property type="match status" value="1"/>
</dbReference>
<feature type="compositionally biased region" description="Basic residues" evidence="5">
    <location>
        <begin position="1"/>
        <end position="14"/>
    </location>
</feature>
<reference evidence="7" key="3">
    <citation type="submission" date="2025-09" db="UniProtKB">
        <authorList>
            <consortium name="Ensembl"/>
        </authorList>
    </citation>
    <scope>IDENTIFICATION</scope>
</reference>
<keyword evidence="3" id="KW-0862">Zinc</keyword>
<dbReference type="PROSITE" id="PS50865">
    <property type="entry name" value="ZF_MYND_2"/>
    <property type="match status" value="1"/>
</dbReference>
<evidence type="ECO:0000256" key="2">
    <source>
        <dbReference type="ARBA" id="ARBA00022771"/>
    </source>
</evidence>
<dbReference type="Pfam" id="PF20179">
    <property type="entry name" value="MSS51_C"/>
    <property type="match status" value="1"/>
</dbReference>
<evidence type="ECO:0000256" key="5">
    <source>
        <dbReference type="SAM" id="MobiDB-lite"/>
    </source>
</evidence>
<sequence length="455" mass="50400">MAPRRQRRHHRQHPKCPAPAAAPQVTPAPPASGPSIHTLGFLSLERNVPGLSQVILQKLNLKSYEEYKAVVNGGIPGPGFGISSLSDMFQRLEDTFQFCARCRVLPDQLPVSEVLRRCKRCRNVYYCGRECQRADWPLHRKVCWELGLVAVDRLLEWLVVTGDFSLPSGPWPWPPGAVRDWDTWFSMWGSHLDTMLDSALGSHAMSTLWDSVGRPRPDPESLRGSLRRLLTDTLSQPLTLGLGLRALVGNNGKPGGTTVHVVGASHVETFLSSRGAYEEFAHMVPGHIGLHVTLVGVDLAEEAPPQDASPSPSSPGKIQLSSYRGLYHDFWEEKIETGRAVWPDLVVGFHPGFHADQDLMAGWLPTLLLLRDYAIPTMFTVYSQQELTASLHILGQLEARVVAYGENPFASLKPEQAYSNPNKPPVYCSAYYILFRGSCHQSDEEDAAGRTENGI</sequence>
<dbReference type="Bgee" id="ENSMODG00000000211">
    <property type="expression patterns" value="Expressed in blood and 19 other cell types or tissues"/>
</dbReference>
<dbReference type="PANTHER" id="PTHR46920">
    <property type="match status" value="1"/>
</dbReference>
<dbReference type="OrthoDB" id="37886at2759"/>
<proteinExistence type="predicted"/>
<evidence type="ECO:0000259" key="6">
    <source>
        <dbReference type="PROSITE" id="PS50865"/>
    </source>
</evidence>
<dbReference type="OMA" id="DELGHMF"/>
<reference evidence="7" key="2">
    <citation type="submission" date="2025-08" db="UniProtKB">
        <authorList>
            <consortium name="Ensembl"/>
        </authorList>
    </citation>
    <scope>IDENTIFICATION</scope>
</reference>
<dbReference type="Proteomes" id="UP000002280">
    <property type="component" value="Chromosome 1"/>
</dbReference>
<dbReference type="HOGENOM" id="CLU_047718_0_0_1"/>
<dbReference type="FunFam" id="6.10.140.2220:FF:000029">
    <property type="entry name" value="HIF prolyl hydroxylase, isoform C"/>
    <property type="match status" value="1"/>
</dbReference>
<dbReference type="GeneID" id="100010438"/>
<evidence type="ECO:0000256" key="4">
    <source>
        <dbReference type="PROSITE-ProRule" id="PRU00134"/>
    </source>
</evidence>
<protein>
    <submittedName>
        <fullName evidence="7">Annexin A7</fullName>
    </submittedName>
</protein>
<organism evidence="7 8">
    <name type="scientific">Monodelphis domestica</name>
    <name type="common">Gray short-tailed opossum</name>
    <dbReference type="NCBI Taxonomy" id="13616"/>
    <lineage>
        <taxon>Eukaryota</taxon>
        <taxon>Metazoa</taxon>
        <taxon>Chordata</taxon>
        <taxon>Craniata</taxon>
        <taxon>Vertebrata</taxon>
        <taxon>Euteleostomi</taxon>
        <taxon>Mammalia</taxon>
        <taxon>Metatheria</taxon>
        <taxon>Didelphimorphia</taxon>
        <taxon>Didelphidae</taxon>
        <taxon>Monodelphis</taxon>
    </lineage>
</organism>
<dbReference type="ExpressionAtlas" id="F6SZR1">
    <property type="expression patterns" value="baseline"/>
</dbReference>
<feature type="domain" description="MYND-type" evidence="6">
    <location>
        <begin position="99"/>
        <end position="143"/>
    </location>
</feature>
<feature type="region of interest" description="Disordered" evidence="5">
    <location>
        <begin position="1"/>
        <end position="30"/>
    </location>
</feature>
<dbReference type="Ensembl" id="ENSMODT00000000254.2">
    <property type="protein sequence ID" value="ENSMODP00000000250.1"/>
    <property type="gene ID" value="ENSMODG00000000211.3"/>
</dbReference>
<accession>F6SZR1</accession>
<dbReference type="GO" id="GO:0008270">
    <property type="term" value="F:zinc ion binding"/>
    <property type="evidence" value="ECO:0007669"/>
    <property type="project" value="UniProtKB-KW"/>
</dbReference>
<dbReference type="Gene3D" id="6.10.140.2220">
    <property type="match status" value="1"/>
</dbReference>
<keyword evidence="2 4" id="KW-0863">Zinc-finger</keyword>
<reference evidence="7 8" key="1">
    <citation type="journal article" date="2007" name="Nature">
        <title>Genome of the marsupial Monodelphis domestica reveals innovation in non-coding sequences.</title>
        <authorList>
            <person name="Mikkelsen T.S."/>
            <person name="Wakefield M.J."/>
            <person name="Aken B."/>
            <person name="Amemiya C.T."/>
            <person name="Chang J.L."/>
            <person name="Duke S."/>
            <person name="Garber M."/>
            <person name="Gentles A.J."/>
            <person name="Goodstadt L."/>
            <person name="Heger A."/>
            <person name="Jurka J."/>
            <person name="Kamal M."/>
            <person name="Mauceli E."/>
            <person name="Searle S.M."/>
            <person name="Sharpe T."/>
            <person name="Baker M.L."/>
            <person name="Batzer M.A."/>
            <person name="Benos P.V."/>
            <person name="Belov K."/>
            <person name="Clamp M."/>
            <person name="Cook A."/>
            <person name="Cuff J."/>
            <person name="Das R."/>
            <person name="Davidow L."/>
            <person name="Deakin J.E."/>
            <person name="Fazzari M.J."/>
            <person name="Glass J.L."/>
            <person name="Grabherr M."/>
            <person name="Greally J.M."/>
            <person name="Gu W."/>
            <person name="Hore T.A."/>
            <person name="Huttley G.A."/>
            <person name="Kleber M."/>
            <person name="Jirtle R.L."/>
            <person name="Koina E."/>
            <person name="Lee J.T."/>
            <person name="Mahony S."/>
            <person name="Marra M.A."/>
            <person name="Miller R.D."/>
            <person name="Nicholls R.D."/>
            <person name="Oda M."/>
            <person name="Papenfuss A.T."/>
            <person name="Parra Z.E."/>
            <person name="Pollock D.D."/>
            <person name="Ray D.A."/>
            <person name="Schein J.E."/>
            <person name="Speed T.P."/>
            <person name="Thompson K."/>
            <person name="VandeBerg J.L."/>
            <person name="Wade C.M."/>
            <person name="Walker J.A."/>
            <person name="Waters P.D."/>
            <person name="Webber C."/>
            <person name="Weidman J.R."/>
            <person name="Xie X."/>
            <person name="Zody M.C."/>
            <person name="Baldwin J."/>
            <person name="Abdouelleil A."/>
            <person name="Abdulkadir J."/>
            <person name="Abebe A."/>
            <person name="Abera B."/>
            <person name="Abreu J."/>
            <person name="Acer S.C."/>
            <person name="Aftuck L."/>
            <person name="Alexander A."/>
            <person name="An P."/>
            <person name="Anderson E."/>
            <person name="Anderson S."/>
            <person name="Arachi H."/>
            <person name="Azer M."/>
            <person name="Bachantsang P."/>
            <person name="Barry A."/>
            <person name="Bayul T."/>
            <person name="Berlin A."/>
            <person name="Bessette D."/>
            <person name="Bloom T."/>
            <person name="Bloom T."/>
            <person name="Boguslavskiy L."/>
            <person name="Bonnet C."/>
            <person name="Boukhgalter B."/>
            <person name="Bourzgui I."/>
            <person name="Brown A."/>
            <person name="Cahill P."/>
            <person name="Channer S."/>
            <person name="Cheshatsang Y."/>
            <person name="Chuda L."/>
            <person name="Citroen M."/>
            <person name="Collymore A."/>
            <person name="Cooke P."/>
            <person name="Costello M."/>
            <person name="D'Aco K."/>
            <person name="Daza R."/>
            <person name="De Haan G."/>
            <person name="DeGray S."/>
            <person name="DeMaso C."/>
            <person name="Dhargay N."/>
            <person name="Dooley K."/>
            <person name="Dooley E."/>
            <person name="Doricent M."/>
            <person name="Dorje P."/>
            <person name="Dorjee K."/>
            <person name="Dupes A."/>
            <person name="Elong R."/>
            <person name="Falk J."/>
            <person name="Farina A."/>
            <person name="Faro S."/>
            <person name="Ferguson D."/>
            <person name="Fisher S."/>
            <person name="Foley C.D."/>
            <person name="Franke A."/>
            <person name="Friedrich D."/>
            <person name="Gadbois L."/>
            <person name="Gearin G."/>
            <person name="Gearin C.R."/>
            <person name="Giannoukos G."/>
            <person name="Goode T."/>
            <person name="Graham J."/>
            <person name="Grandbois E."/>
            <person name="Grewal S."/>
            <person name="Gyaltsen K."/>
            <person name="Hafez N."/>
            <person name="Hagos B."/>
            <person name="Hall J."/>
            <person name="Henson C."/>
            <person name="Hollinger A."/>
            <person name="Honan T."/>
            <person name="Huard M.D."/>
            <person name="Hughes L."/>
            <person name="Hurhula B."/>
            <person name="Husby M.E."/>
            <person name="Kamat A."/>
            <person name="Kanga B."/>
            <person name="Kashin S."/>
            <person name="Khazanovich D."/>
            <person name="Kisner P."/>
            <person name="Lance K."/>
            <person name="Lara M."/>
            <person name="Lee W."/>
            <person name="Lennon N."/>
            <person name="Letendre F."/>
            <person name="LeVine R."/>
            <person name="Lipovsky A."/>
            <person name="Liu X."/>
            <person name="Liu J."/>
            <person name="Liu S."/>
            <person name="Lokyitsang T."/>
            <person name="Lokyitsang Y."/>
            <person name="Lubonja R."/>
            <person name="Lui A."/>
            <person name="MacDonald P."/>
            <person name="Magnisalis V."/>
            <person name="Maru K."/>
            <person name="Matthews C."/>
            <person name="McCusker W."/>
            <person name="McDonough S."/>
            <person name="Mehta T."/>
            <person name="Meldrim J."/>
            <person name="Meneus L."/>
            <person name="Mihai O."/>
            <person name="Mihalev A."/>
            <person name="Mihova T."/>
            <person name="Mittelman R."/>
            <person name="Mlenga V."/>
            <person name="Montmayeur A."/>
            <person name="Mulrain L."/>
            <person name="Navidi A."/>
            <person name="Naylor J."/>
            <person name="Negash T."/>
            <person name="Nguyen T."/>
            <person name="Nguyen N."/>
            <person name="Nicol R."/>
            <person name="Norbu C."/>
            <person name="Norbu N."/>
            <person name="Novod N."/>
            <person name="O'Neill B."/>
            <person name="Osman S."/>
            <person name="Markiewicz E."/>
            <person name="Oyono O.L."/>
            <person name="Patti C."/>
            <person name="Phunkhang P."/>
            <person name="Pierre F."/>
            <person name="Priest M."/>
            <person name="Raghuraman S."/>
            <person name="Rege F."/>
            <person name="Reyes R."/>
            <person name="Rise C."/>
            <person name="Rogov P."/>
            <person name="Ross K."/>
            <person name="Ryan E."/>
            <person name="Settipalli S."/>
            <person name="Shea T."/>
            <person name="Sherpa N."/>
            <person name="Shi L."/>
            <person name="Shih D."/>
            <person name="Sparrow T."/>
            <person name="Spaulding J."/>
            <person name="Stalker J."/>
            <person name="Stange-Thomann N."/>
            <person name="Stavropoulos S."/>
            <person name="Stone C."/>
            <person name="Strader C."/>
            <person name="Tesfaye S."/>
            <person name="Thomson T."/>
            <person name="Thoulutsang Y."/>
            <person name="Thoulutsang D."/>
            <person name="Topham K."/>
            <person name="Topping I."/>
            <person name="Tsamla T."/>
            <person name="Vassiliev H."/>
            <person name="Vo A."/>
            <person name="Wangchuk T."/>
            <person name="Wangdi T."/>
            <person name="Weiand M."/>
            <person name="Wilkinson J."/>
            <person name="Wilson A."/>
            <person name="Yadav S."/>
            <person name="Young G."/>
            <person name="Yu Q."/>
            <person name="Zembek L."/>
            <person name="Zhong D."/>
            <person name="Zimmer A."/>
            <person name="Zwirko Z."/>
            <person name="Jaffe D.B."/>
            <person name="Alvarez P."/>
            <person name="Brockman W."/>
            <person name="Butler J."/>
            <person name="Chin C."/>
            <person name="Gnerre S."/>
            <person name="MacCallum I."/>
            <person name="Graves J.A."/>
            <person name="Ponting C.P."/>
            <person name="Breen M."/>
            <person name="Samollow P.B."/>
            <person name="Lander E.S."/>
            <person name="Lindblad-Toh K."/>
        </authorList>
    </citation>
    <scope>NUCLEOTIDE SEQUENCE [LARGE SCALE GENOMIC DNA]</scope>
</reference>
<dbReference type="GeneTree" id="ENSGT00940000155278"/>
<dbReference type="InterPro" id="IPR002893">
    <property type="entry name" value="Znf_MYND"/>
</dbReference>
<evidence type="ECO:0000313" key="8">
    <source>
        <dbReference type="Proteomes" id="UP000002280"/>
    </source>
</evidence>
<evidence type="ECO:0000256" key="3">
    <source>
        <dbReference type="ARBA" id="ARBA00022833"/>
    </source>
</evidence>
<dbReference type="Pfam" id="PF01753">
    <property type="entry name" value="zf-MYND"/>
    <property type="match status" value="1"/>
</dbReference>
<dbReference type="AlphaFoldDB" id="F6SZR1"/>